<dbReference type="Pfam" id="PF10708">
    <property type="entry name" value="DUF2510"/>
    <property type="match status" value="1"/>
</dbReference>
<feature type="transmembrane region" description="Helical" evidence="1">
    <location>
        <begin position="43"/>
        <end position="64"/>
    </location>
</feature>
<dbReference type="RefSeq" id="WP_350351863.1">
    <property type="nucleotide sequence ID" value="NZ_CP158357.1"/>
</dbReference>
<evidence type="ECO:0000256" key="1">
    <source>
        <dbReference type="SAM" id="Phobius"/>
    </source>
</evidence>
<keyword evidence="1" id="KW-0472">Membrane</keyword>
<dbReference type="AlphaFoldDB" id="A0AAU7VW12"/>
<dbReference type="InterPro" id="IPR018929">
    <property type="entry name" value="DUF2510"/>
</dbReference>
<reference evidence="3" key="1">
    <citation type="submission" date="2024-06" db="EMBL/GenBank/DDBJ databases">
        <title>Draft genome sequence of Microbacterium sp. strain A8/3-1, isolated from Oxytropis tragacanthoides Fisch. ex DC. Root nodules in the Altai region of Russia.</title>
        <authorList>
            <person name="Sazanova A."/>
            <person name="Guro P."/>
            <person name="Kuznetsova I."/>
            <person name="Belimov A."/>
            <person name="Safronova V."/>
        </authorList>
    </citation>
    <scope>NUCLEOTIDE SEQUENCE</scope>
    <source>
        <strain evidence="3">A8/3-1</strain>
    </source>
</reference>
<keyword evidence="1" id="KW-0812">Transmembrane</keyword>
<keyword evidence="1" id="KW-1133">Transmembrane helix</keyword>
<sequence length="274" mass="28456">MSNPEPGWYPAPHANNEQRYWDGAQWIEPAPLASAPQKSKRGWIIAGSVVAGLIVIGAVGGALGSAGTRVTADPKVTVTPYIPPETPAPPVEEEPEEPVEEPAAPLVVRQDFSGSGDMVLDVSITEVAIVTFTCGDCSRNTVLKSNGAESLIVNEIGAYSGSHLVNINEGSMITQLIIESTGNWSLTVDDVSTAPKIDKAASGSGSSVVIFTGTFDSAAITNDGASNFVVLAYGADNWSPLIVNEIGAYSGTVQMSAPAVVQIESTGNWLIDGN</sequence>
<evidence type="ECO:0000259" key="2">
    <source>
        <dbReference type="Pfam" id="PF10708"/>
    </source>
</evidence>
<gene>
    <name evidence="3" type="ORF">ABS642_00680</name>
</gene>
<dbReference type="EMBL" id="CP158357">
    <property type="protein sequence ID" value="XBX78637.1"/>
    <property type="molecule type" value="Genomic_DNA"/>
</dbReference>
<evidence type="ECO:0000313" key="3">
    <source>
        <dbReference type="EMBL" id="XBX78637.1"/>
    </source>
</evidence>
<accession>A0AAU7VW12</accession>
<organism evidence="3">
    <name type="scientific">Microbacterium sp. A8/3-1</name>
    <dbReference type="NCBI Taxonomy" id="3160749"/>
    <lineage>
        <taxon>Bacteria</taxon>
        <taxon>Bacillati</taxon>
        <taxon>Actinomycetota</taxon>
        <taxon>Actinomycetes</taxon>
        <taxon>Micrococcales</taxon>
        <taxon>Microbacteriaceae</taxon>
        <taxon>Microbacterium</taxon>
    </lineage>
</organism>
<proteinExistence type="predicted"/>
<feature type="domain" description="DUF2510" evidence="2">
    <location>
        <begin position="6"/>
        <end position="30"/>
    </location>
</feature>
<protein>
    <submittedName>
        <fullName evidence="3">DUF2510 domain-containing protein</fullName>
    </submittedName>
</protein>
<name>A0AAU7VW12_9MICO</name>